<dbReference type="EMBL" id="CAKOGL010000031">
    <property type="protein sequence ID" value="CAH2108217.1"/>
    <property type="molecule type" value="Genomic_DNA"/>
</dbReference>
<comment type="caution">
    <text evidence="3">The sequence shown here is derived from an EMBL/GenBank/DDBJ whole genome shotgun (WGS) entry which is preliminary data.</text>
</comment>
<evidence type="ECO:0000313" key="3">
    <source>
        <dbReference type="EMBL" id="CAH2108217.1"/>
    </source>
</evidence>
<gene>
    <name evidence="3" type="ORF">EEDITHA_LOCUS22174</name>
</gene>
<feature type="domain" description="PiggyBac transposable element-derived protein" evidence="2">
    <location>
        <begin position="7"/>
        <end position="62"/>
    </location>
</feature>
<name>A0AAU9VD75_EUPED</name>
<reference evidence="3" key="1">
    <citation type="submission" date="2022-03" db="EMBL/GenBank/DDBJ databases">
        <authorList>
            <person name="Tunstrom K."/>
        </authorList>
    </citation>
    <scope>NUCLEOTIDE SEQUENCE</scope>
</reference>
<evidence type="ECO:0000259" key="2">
    <source>
        <dbReference type="Pfam" id="PF13843"/>
    </source>
</evidence>
<dbReference type="PANTHER" id="PTHR47272">
    <property type="entry name" value="DDE_TNP_1_7 DOMAIN-CONTAINING PROTEIN"/>
    <property type="match status" value="1"/>
</dbReference>
<keyword evidence="1" id="KW-0812">Transmembrane</keyword>
<accession>A0AAU9VD75</accession>
<keyword evidence="1" id="KW-0472">Membrane</keyword>
<keyword evidence="1" id="KW-1133">Transmembrane helix</keyword>
<feature type="transmembrane region" description="Helical" evidence="1">
    <location>
        <begin position="47"/>
        <end position="68"/>
    </location>
</feature>
<keyword evidence="4" id="KW-1185">Reference proteome</keyword>
<evidence type="ECO:0000313" key="4">
    <source>
        <dbReference type="Proteomes" id="UP001153954"/>
    </source>
</evidence>
<organism evidence="3 4">
    <name type="scientific">Euphydryas editha</name>
    <name type="common">Edith's checkerspot</name>
    <dbReference type="NCBI Taxonomy" id="104508"/>
    <lineage>
        <taxon>Eukaryota</taxon>
        <taxon>Metazoa</taxon>
        <taxon>Ecdysozoa</taxon>
        <taxon>Arthropoda</taxon>
        <taxon>Hexapoda</taxon>
        <taxon>Insecta</taxon>
        <taxon>Pterygota</taxon>
        <taxon>Neoptera</taxon>
        <taxon>Endopterygota</taxon>
        <taxon>Lepidoptera</taxon>
        <taxon>Glossata</taxon>
        <taxon>Ditrysia</taxon>
        <taxon>Papilionoidea</taxon>
        <taxon>Nymphalidae</taxon>
        <taxon>Nymphalinae</taxon>
        <taxon>Euphydryas</taxon>
    </lineage>
</organism>
<dbReference type="Proteomes" id="UP001153954">
    <property type="component" value="Unassembled WGS sequence"/>
</dbReference>
<dbReference type="AlphaFoldDB" id="A0AAU9VD75"/>
<protein>
    <recommendedName>
        <fullName evidence="2">PiggyBac transposable element-derived protein domain-containing protein</fullName>
    </recommendedName>
</protein>
<sequence length="89" mass="10733">MVHKEEKVDVHTSHAFQNYNKSMGGVDELDQSISLYRIRIHGKKWRWLLFTYMIDMAMVNAWSMQVIAKEEPMDQLLFRRMLLFRQILS</sequence>
<proteinExistence type="predicted"/>
<dbReference type="InterPro" id="IPR029526">
    <property type="entry name" value="PGBD"/>
</dbReference>
<evidence type="ECO:0000256" key="1">
    <source>
        <dbReference type="SAM" id="Phobius"/>
    </source>
</evidence>
<dbReference type="Pfam" id="PF13843">
    <property type="entry name" value="DDE_Tnp_1_7"/>
    <property type="match status" value="1"/>
</dbReference>